<evidence type="ECO:0000256" key="9">
    <source>
        <dbReference type="PIRSR" id="PIRSR001434-2"/>
    </source>
</evidence>
<dbReference type="GO" id="GO:0003961">
    <property type="term" value="F:O-acetylhomoserine aminocarboxypropyltransferase activity"/>
    <property type="evidence" value="ECO:0007669"/>
    <property type="project" value="TreeGrafter"/>
</dbReference>
<keyword evidence="4 9" id="KW-0663">Pyridoxal phosphate</keyword>
<protein>
    <recommendedName>
        <fullName evidence="5">homocysteine desulfhydrase</fullName>
        <ecNumber evidence="5">4.4.1.2</ecNumber>
    </recommendedName>
    <alternativeName>
        <fullName evidence="6">Homocysteine desulfhydrase</fullName>
    </alternativeName>
</protein>
<evidence type="ECO:0000256" key="4">
    <source>
        <dbReference type="ARBA" id="ARBA00022898"/>
    </source>
</evidence>
<dbReference type="Gene3D" id="3.40.640.10">
    <property type="entry name" value="Type I PLP-dependent aspartate aminotransferase-like (Major domain)"/>
    <property type="match status" value="1"/>
</dbReference>
<dbReference type="GO" id="GO:0047982">
    <property type="term" value="F:homocysteine desulfhydrase activity"/>
    <property type="evidence" value="ECO:0007669"/>
    <property type="project" value="UniProtKB-EC"/>
</dbReference>
<dbReference type="GO" id="GO:0030170">
    <property type="term" value="F:pyridoxal phosphate binding"/>
    <property type="evidence" value="ECO:0007669"/>
    <property type="project" value="InterPro"/>
</dbReference>
<name>A0A2M9HH46_9BIFI</name>
<dbReference type="EC" id="4.4.1.2" evidence="5"/>
<evidence type="ECO:0000256" key="8">
    <source>
        <dbReference type="ARBA" id="ARBA00052699"/>
    </source>
</evidence>
<keyword evidence="12" id="KW-1185">Reference proteome</keyword>
<proteinExistence type="inferred from homology"/>
<dbReference type="Gene3D" id="3.90.1150.10">
    <property type="entry name" value="Aspartate Aminotransferase, domain 1"/>
    <property type="match status" value="1"/>
</dbReference>
<gene>
    <name evidence="11" type="ORF">CSQ87_00890</name>
</gene>
<dbReference type="GO" id="GO:0071269">
    <property type="term" value="P:L-homocysteine biosynthetic process"/>
    <property type="evidence" value="ECO:0007669"/>
    <property type="project" value="TreeGrafter"/>
</dbReference>
<evidence type="ECO:0000256" key="6">
    <source>
        <dbReference type="ARBA" id="ARBA00047199"/>
    </source>
</evidence>
<dbReference type="FunFam" id="3.40.640.10:FF:000046">
    <property type="entry name" value="Cystathionine gamma-lyase"/>
    <property type="match status" value="1"/>
</dbReference>
<reference evidence="11 12" key="1">
    <citation type="submission" date="2017-10" db="EMBL/GenBank/DDBJ databases">
        <title>Draft genome sequences of strains TRE 1, TRE 9, TRE H and TRI 7, isolated from tamarins, belonging to four potential novel Bifidobacterium species.</title>
        <authorList>
            <person name="Mattarelli P."/>
            <person name="Modesto M."/>
            <person name="Puglisi E."/>
            <person name="Morelli L."/>
            <person name="Spezio C."/>
            <person name="Bonetti A."/>
            <person name="Sandri C."/>
        </authorList>
    </citation>
    <scope>NUCLEOTIDE SEQUENCE [LARGE SCALE GENOMIC DNA]</scope>
    <source>
        <strain evidence="12">TRI7</strain>
    </source>
</reference>
<comment type="cofactor">
    <cofactor evidence="1 10">
        <name>pyridoxal 5'-phosphate</name>
        <dbReference type="ChEBI" id="CHEBI:597326"/>
    </cofactor>
</comment>
<keyword evidence="3 11" id="KW-0808">Transferase</keyword>
<evidence type="ECO:0000256" key="10">
    <source>
        <dbReference type="RuleBase" id="RU362118"/>
    </source>
</evidence>
<feature type="modified residue" description="N6-(pyridoxal phosphate)lysine" evidence="9">
    <location>
        <position position="206"/>
    </location>
</feature>
<dbReference type="InterPro" id="IPR006235">
    <property type="entry name" value="OAc-hSer/O-AcSer_sulfhydrylase"/>
</dbReference>
<evidence type="ECO:0000256" key="5">
    <source>
        <dbReference type="ARBA" id="ARBA00047175"/>
    </source>
</evidence>
<dbReference type="Pfam" id="PF01053">
    <property type="entry name" value="Cys_Met_Meta_PP"/>
    <property type="match status" value="1"/>
</dbReference>
<evidence type="ECO:0000256" key="2">
    <source>
        <dbReference type="ARBA" id="ARBA00009077"/>
    </source>
</evidence>
<dbReference type="SUPFAM" id="SSF53383">
    <property type="entry name" value="PLP-dependent transferases"/>
    <property type="match status" value="1"/>
</dbReference>
<organism evidence="11 12">
    <name type="scientific">Bifidobacterium simiarum</name>
    <dbReference type="NCBI Taxonomy" id="2045441"/>
    <lineage>
        <taxon>Bacteria</taxon>
        <taxon>Bacillati</taxon>
        <taxon>Actinomycetota</taxon>
        <taxon>Actinomycetes</taxon>
        <taxon>Bifidobacteriales</taxon>
        <taxon>Bifidobacteriaceae</taxon>
        <taxon>Bifidobacterium</taxon>
    </lineage>
</organism>
<dbReference type="PIRSF" id="PIRSF001434">
    <property type="entry name" value="CGS"/>
    <property type="match status" value="1"/>
</dbReference>
<dbReference type="Proteomes" id="UP000231451">
    <property type="component" value="Unassembled WGS sequence"/>
</dbReference>
<dbReference type="GO" id="GO:0018826">
    <property type="term" value="F:methionine gamma-lyase activity"/>
    <property type="evidence" value="ECO:0007669"/>
    <property type="project" value="UniProtKB-EC"/>
</dbReference>
<comment type="catalytic activity">
    <reaction evidence="8">
        <text>L-methionine + H2O = methanethiol + 2-oxobutanoate + NH4(+)</text>
        <dbReference type="Rhea" id="RHEA:23800"/>
        <dbReference type="ChEBI" id="CHEBI:15377"/>
        <dbReference type="ChEBI" id="CHEBI:16007"/>
        <dbReference type="ChEBI" id="CHEBI:16763"/>
        <dbReference type="ChEBI" id="CHEBI:28938"/>
        <dbReference type="ChEBI" id="CHEBI:57844"/>
        <dbReference type="EC" id="4.4.1.11"/>
    </reaction>
    <physiologicalReaction direction="left-to-right" evidence="8">
        <dbReference type="Rhea" id="RHEA:23801"/>
    </physiologicalReaction>
</comment>
<comment type="catalytic activity">
    <reaction evidence="7">
        <text>L-homocysteine + H2O = 2-oxobutanoate + hydrogen sulfide + NH4(+) + H(+)</text>
        <dbReference type="Rhea" id="RHEA:14501"/>
        <dbReference type="ChEBI" id="CHEBI:15377"/>
        <dbReference type="ChEBI" id="CHEBI:15378"/>
        <dbReference type="ChEBI" id="CHEBI:16763"/>
        <dbReference type="ChEBI" id="CHEBI:28938"/>
        <dbReference type="ChEBI" id="CHEBI:29919"/>
        <dbReference type="ChEBI" id="CHEBI:58199"/>
        <dbReference type="EC" id="4.4.1.2"/>
    </reaction>
    <physiologicalReaction direction="left-to-right" evidence="7">
        <dbReference type="Rhea" id="RHEA:14502"/>
    </physiologicalReaction>
</comment>
<dbReference type="RefSeq" id="WP_100511972.1">
    <property type="nucleotide sequence ID" value="NZ_JAFEJQ010000001.1"/>
</dbReference>
<evidence type="ECO:0000256" key="1">
    <source>
        <dbReference type="ARBA" id="ARBA00001933"/>
    </source>
</evidence>
<dbReference type="InterPro" id="IPR015421">
    <property type="entry name" value="PyrdxlP-dep_Trfase_major"/>
</dbReference>
<dbReference type="InterPro" id="IPR015424">
    <property type="entry name" value="PyrdxlP-dep_Trfase"/>
</dbReference>
<dbReference type="InterPro" id="IPR000277">
    <property type="entry name" value="Cys/Met-Metab_PyrdxlP-dep_enz"/>
</dbReference>
<dbReference type="AlphaFoldDB" id="A0A2M9HH46"/>
<dbReference type="GO" id="GO:0019346">
    <property type="term" value="P:transsulfuration"/>
    <property type="evidence" value="ECO:0007669"/>
    <property type="project" value="InterPro"/>
</dbReference>
<dbReference type="PANTHER" id="PTHR43797:SF2">
    <property type="entry name" value="HOMOCYSTEINE_CYSTEINE SYNTHASE"/>
    <property type="match status" value="1"/>
</dbReference>
<dbReference type="CDD" id="cd00614">
    <property type="entry name" value="CGS_like"/>
    <property type="match status" value="1"/>
</dbReference>
<evidence type="ECO:0000256" key="3">
    <source>
        <dbReference type="ARBA" id="ARBA00022679"/>
    </source>
</evidence>
<evidence type="ECO:0000256" key="7">
    <source>
        <dbReference type="ARBA" id="ARBA00048780"/>
    </source>
</evidence>
<dbReference type="OrthoDB" id="9780685at2"/>
<evidence type="ECO:0000313" key="11">
    <source>
        <dbReference type="EMBL" id="PJM76119.1"/>
    </source>
</evidence>
<dbReference type="PANTHER" id="PTHR43797">
    <property type="entry name" value="HOMOCYSTEINE/CYSTEINE SYNTHASE"/>
    <property type="match status" value="1"/>
</dbReference>
<dbReference type="EMBL" id="PEBK01000001">
    <property type="protein sequence ID" value="PJM76119.1"/>
    <property type="molecule type" value="Genomic_DNA"/>
</dbReference>
<sequence>MTTFDTNAVHGGYDRAANANAASVPIYATAAFDMESAVRGDRLAAGEEFGFSYSRVTNPTVDALERRLATLEGGEAAVATASGMAAVSFALLAAAEGGGRIIAPIDVYGATVDALATFFPQFGVHADFVDDINDLDEVEAAIRPETKVIFAESVANPSTRVTDLRPLADLAHRHGLPLIIDNTVPTPYLLRPIEFGADVVVHSTTKGICGHGNALGGMVIDAGRFDWSAGRHPQFTMIEQVISDERRGVPQSFASLFGNLAFIRRVRTKYVRTFGAVLSPFNAYQQLVGLETLPVRMEHEVASALKIARWLEGNPHVAEVRYSGLPGSPCHALAERYCPKGVGTILSFRLDGTEEHLRRLLDSTTVFTYLPNIGDARSLIVDPGRITHREVPGEFRRRAGITDQDVRLSIGLEDPDDLIADLGRAFAAAYGD</sequence>
<comment type="caution">
    <text evidence="11">The sequence shown here is derived from an EMBL/GenBank/DDBJ whole genome shotgun (WGS) entry which is preliminary data.</text>
</comment>
<comment type="similarity">
    <text evidence="2 10">Belongs to the trans-sulfuration enzymes family.</text>
</comment>
<accession>A0A2M9HH46</accession>
<dbReference type="GO" id="GO:0006535">
    <property type="term" value="P:cysteine biosynthetic process from serine"/>
    <property type="evidence" value="ECO:0007669"/>
    <property type="project" value="TreeGrafter"/>
</dbReference>
<evidence type="ECO:0000313" key="12">
    <source>
        <dbReference type="Proteomes" id="UP000231451"/>
    </source>
</evidence>
<dbReference type="GO" id="GO:0005737">
    <property type="term" value="C:cytoplasm"/>
    <property type="evidence" value="ECO:0007669"/>
    <property type="project" value="TreeGrafter"/>
</dbReference>
<dbReference type="GO" id="GO:0004124">
    <property type="term" value="F:cysteine synthase activity"/>
    <property type="evidence" value="ECO:0007669"/>
    <property type="project" value="TreeGrafter"/>
</dbReference>
<dbReference type="InterPro" id="IPR015422">
    <property type="entry name" value="PyrdxlP-dep_Trfase_small"/>
</dbReference>